<evidence type="ECO:0000256" key="8">
    <source>
        <dbReference type="ARBA" id="ARBA00023055"/>
    </source>
</evidence>
<feature type="region of interest" description="Disordered" evidence="11">
    <location>
        <begin position="1127"/>
        <end position="1182"/>
    </location>
</feature>
<feature type="compositionally biased region" description="Polar residues" evidence="11">
    <location>
        <begin position="23"/>
        <end position="32"/>
    </location>
</feature>
<keyword evidence="4" id="KW-0812">Transmembrane</keyword>
<evidence type="ECO:0000313" key="14">
    <source>
        <dbReference type="EMBL" id="GAO50106.1"/>
    </source>
</evidence>
<dbReference type="STRING" id="698492.A0A0E9NK92"/>
<feature type="domain" description="C2" evidence="12">
    <location>
        <begin position="433"/>
        <end position="557"/>
    </location>
</feature>
<accession>A0A0E9NK92</accession>
<feature type="region of interest" description="Disordered" evidence="11">
    <location>
        <begin position="1"/>
        <end position="43"/>
    </location>
</feature>
<dbReference type="Pfam" id="PF25331">
    <property type="entry name" value="C2_Mug190_3rd"/>
    <property type="match status" value="1"/>
</dbReference>
<keyword evidence="2" id="KW-0813">Transport</keyword>
<keyword evidence="15" id="KW-1185">Reference proteome</keyword>
<feature type="domain" description="C2" evidence="12">
    <location>
        <begin position="618"/>
        <end position="763"/>
    </location>
</feature>
<feature type="region of interest" description="Disordered" evidence="11">
    <location>
        <begin position="982"/>
        <end position="1047"/>
    </location>
</feature>
<dbReference type="InterPro" id="IPR057349">
    <property type="entry name" value="C2_Mug190_3rd"/>
</dbReference>
<dbReference type="CDD" id="cd04052">
    <property type="entry name" value="C2B_Tricalbin-like"/>
    <property type="match status" value="1"/>
</dbReference>
<evidence type="ECO:0008006" key="16">
    <source>
        <dbReference type="Google" id="ProtNLM"/>
    </source>
</evidence>
<comment type="subcellular location">
    <subcellularLocation>
        <location evidence="1">Endoplasmic reticulum membrane</location>
    </subcellularLocation>
</comment>
<evidence type="ECO:0000313" key="15">
    <source>
        <dbReference type="Proteomes" id="UP000033140"/>
    </source>
</evidence>
<reference evidence="14 15" key="2">
    <citation type="journal article" date="2014" name="J. Gen. Appl. Microbiol.">
        <title>The early diverging ascomycetous budding yeast Saitoella complicata has three histone deacetylases belonging to the Clr6, Hos2, and Rpd3 lineages.</title>
        <authorList>
            <person name="Nishida H."/>
            <person name="Matsumoto T."/>
            <person name="Kondo S."/>
            <person name="Hamamoto M."/>
            <person name="Yoshikawa H."/>
        </authorList>
    </citation>
    <scope>NUCLEOTIDE SEQUENCE [LARGE SCALE GENOMIC DNA]</scope>
    <source>
        <strain evidence="14 15">NRRL Y-17804</strain>
    </source>
</reference>
<evidence type="ECO:0000256" key="5">
    <source>
        <dbReference type="ARBA" id="ARBA00022737"/>
    </source>
</evidence>
<feature type="compositionally biased region" description="Basic and acidic residues" evidence="11">
    <location>
        <begin position="33"/>
        <end position="43"/>
    </location>
</feature>
<evidence type="ECO:0000259" key="13">
    <source>
        <dbReference type="PROSITE" id="PS51847"/>
    </source>
</evidence>
<dbReference type="CDD" id="cd21676">
    <property type="entry name" value="SMP_Mug190"/>
    <property type="match status" value="1"/>
</dbReference>
<sequence length="1225" mass="137153">MAYNGPAHQHRPTEGYGAKNPVPTVQNYYNQRKTQDEGSHPREVVDPVTQERVVIEDITADHDYTVAKDRITVPADGAFATGEEPQTIEQAGSRLTRLARRDAKEKRVTPNDNFVELPVELNNKTNILYYPLPPPDWEKYNKWVKEWLLQFVIAGLGVALVMLRAGWNPMWAVLLVYVGWTLMTKKIDEGYDFTTMDTERQRGEVASQGRVPESVEWLNYLLRTLFPLIDPEMFRSSTDLIEDVMQASIPSIIHAVKIADLGQGSTPIRILSMRTLPDNEMLPNLQPKAPDESSAGAPNEEEEAGEFVNMEVAFAYRAEPSGADAASKAKNVHLLIHFYLGLKNFFGIPLPIWVEMRGAVGKVRLRMQFTPDPPFVKNLTFSLMGLPKIDVSAVPVTQRFVNVLNLPLISTFVHSSINAAAAEYVAPKSMTLDLAKILVGEDVKKDTAAMGVIFIKIHACENLEGADSGGKSDPYITVALSKYAKPLFSTRVIEADVNPRFEEWTTLLVTPEEVKAGEAVALQLWDSDRMSADDMLGRCEVDVQELMRHPGKYEKRVDTLEGFDKGSKMRGKIHWSVGYFKKSKFSDEQRTDGEDQRLPPELRSLPEFKAQRGIADSNVEADALVCVPDPSQPSGILSIQIHQIVGLEVQNITGSYGKKNPFQAGQKAGELSGQQAEDTKQAPSAYCNIILNDDKVYQTRSKPFTTDPIFNAGTERFIGDWRETVIMVECYDSRVREHDALLGVVVLKLSDIFATSSQVTKYYPLAGGLGFGRVRISTLFRSVEAKLDKNLLGWNVGTLQITSDSIRTTFENGADAGGYRSMKLALQTGESSSKLSSRHAETKDGAIEWKFSDENAKHLPIRRRYGSALLIELRSRGLSLRTHATAVGVLWLHKIMDNVDESHRVALFEGDDLETIKQSVVESHEDIEMRKLDVKQIGWVEFDAVFKAGMDRFHERFGEADHDVRQSWDGWECAVSIGERNRTGDFPIMTEDEAGHSSEDDEDETAVEKNARQQPAAAAALGKQGQRHSQEPNGGPSHPRKTVGPRGYHVQRQFDERLLLNSEIIGNKNTAFAGMVNRGGSSGADDFNQDSHGAQVMPQNASKKKKHIQTIGSDIPESHIIGDDAHHNVEQKQQKLRHGRNQSEDWQDSEDSEEDGDRDEPHGLRERYHAWREDQKELHRHQRGIMQFKPARTAAWAKDGANTLVGKTKRRFSMKARKPDVETEI</sequence>
<dbReference type="CDD" id="cd04041">
    <property type="entry name" value="C2A_fungal"/>
    <property type="match status" value="1"/>
</dbReference>
<evidence type="ECO:0000256" key="7">
    <source>
        <dbReference type="ARBA" id="ARBA00022989"/>
    </source>
</evidence>
<dbReference type="EMBL" id="BACD03000029">
    <property type="protein sequence ID" value="GAO50106.1"/>
    <property type="molecule type" value="Genomic_DNA"/>
</dbReference>
<dbReference type="Pfam" id="PF25669">
    <property type="entry name" value="SMP_MUG190-like"/>
    <property type="match status" value="1"/>
</dbReference>
<name>A0A0E9NK92_SAICN</name>
<dbReference type="RefSeq" id="XP_019025640.1">
    <property type="nucleotide sequence ID" value="XM_019165894.1"/>
</dbReference>
<dbReference type="InterPro" id="IPR000008">
    <property type="entry name" value="C2_dom"/>
</dbReference>
<feature type="region of interest" description="Disordered" evidence="11">
    <location>
        <begin position="281"/>
        <end position="302"/>
    </location>
</feature>
<feature type="compositionally biased region" description="Acidic residues" evidence="11">
    <location>
        <begin position="1145"/>
        <end position="1158"/>
    </location>
</feature>
<dbReference type="SMART" id="SM00239">
    <property type="entry name" value="C2"/>
    <property type="match status" value="2"/>
</dbReference>
<evidence type="ECO:0000259" key="12">
    <source>
        <dbReference type="PROSITE" id="PS50004"/>
    </source>
</evidence>
<dbReference type="AlphaFoldDB" id="A0A0E9NK92"/>
<dbReference type="InterPro" id="IPR031468">
    <property type="entry name" value="SMP_LBD"/>
</dbReference>
<reference evidence="14 15" key="1">
    <citation type="journal article" date="2011" name="J. Gen. Appl. Microbiol.">
        <title>Draft genome sequencing of the enigmatic yeast Saitoella complicata.</title>
        <authorList>
            <person name="Nishida H."/>
            <person name="Hamamoto M."/>
            <person name="Sugiyama J."/>
        </authorList>
    </citation>
    <scope>NUCLEOTIDE SEQUENCE [LARGE SCALE GENOMIC DNA]</scope>
    <source>
        <strain evidence="14 15">NRRL Y-17804</strain>
    </source>
</reference>
<keyword evidence="7" id="KW-1133">Transmembrane helix</keyword>
<dbReference type="InterPro" id="IPR037767">
    <property type="entry name" value="C2A_Mug190-like"/>
</dbReference>
<evidence type="ECO:0000256" key="11">
    <source>
        <dbReference type="SAM" id="MobiDB-lite"/>
    </source>
</evidence>
<dbReference type="OrthoDB" id="419768at2759"/>
<comment type="caution">
    <text evidence="14">The sequence shown here is derived from an EMBL/GenBank/DDBJ whole genome shotgun (WGS) entry which is preliminary data.</text>
</comment>
<dbReference type="OMA" id="PSAYCRI"/>
<evidence type="ECO:0000256" key="4">
    <source>
        <dbReference type="ARBA" id="ARBA00022692"/>
    </source>
</evidence>
<keyword evidence="3" id="KW-0597">Phosphoprotein</keyword>
<evidence type="ECO:0000256" key="1">
    <source>
        <dbReference type="ARBA" id="ARBA00004586"/>
    </source>
</evidence>
<protein>
    <recommendedName>
        <fullName evidence="16">C2 domain-containing protein</fullName>
    </recommendedName>
</protein>
<dbReference type="InterPro" id="IPR037765">
    <property type="entry name" value="C2B_Tricalbin"/>
</dbReference>
<evidence type="ECO:0000256" key="10">
    <source>
        <dbReference type="ARBA" id="ARBA00023136"/>
    </source>
</evidence>
<gene>
    <name evidence="14" type="ORF">G7K_4241-t1</name>
</gene>
<evidence type="ECO:0000256" key="9">
    <source>
        <dbReference type="ARBA" id="ARBA00023121"/>
    </source>
</evidence>
<reference evidence="14 15" key="3">
    <citation type="journal article" date="2015" name="Genome Announc.">
        <title>Draft Genome Sequence of the Archiascomycetous Yeast Saitoella complicata.</title>
        <authorList>
            <person name="Yamauchi K."/>
            <person name="Kondo S."/>
            <person name="Hamamoto M."/>
            <person name="Takahashi Y."/>
            <person name="Ogura Y."/>
            <person name="Hayashi T."/>
            <person name="Nishida H."/>
        </authorList>
    </citation>
    <scope>NUCLEOTIDE SEQUENCE [LARGE SCALE GENOMIC DNA]</scope>
    <source>
        <strain evidence="14 15">NRRL Y-17804</strain>
    </source>
</reference>
<evidence type="ECO:0000256" key="3">
    <source>
        <dbReference type="ARBA" id="ARBA00022553"/>
    </source>
</evidence>
<dbReference type="GO" id="GO:0006869">
    <property type="term" value="P:lipid transport"/>
    <property type="evidence" value="ECO:0007669"/>
    <property type="project" value="UniProtKB-KW"/>
</dbReference>
<keyword evidence="5" id="KW-0677">Repeat</keyword>
<evidence type="ECO:0000256" key="6">
    <source>
        <dbReference type="ARBA" id="ARBA00022824"/>
    </source>
</evidence>
<evidence type="ECO:0000256" key="2">
    <source>
        <dbReference type="ARBA" id="ARBA00022448"/>
    </source>
</evidence>
<keyword evidence="8" id="KW-0445">Lipid transport</keyword>
<keyword evidence="6" id="KW-0256">Endoplasmic reticulum</keyword>
<dbReference type="Gene3D" id="2.60.40.150">
    <property type="entry name" value="C2 domain"/>
    <property type="match status" value="2"/>
</dbReference>
<feature type="region of interest" description="Disordered" evidence="11">
    <location>
        <begin position="1083"/>
        <end position="1109"/>
    </location>
</feature>
<dbReference type="GO" id="GO:0005789">
    <property type="term" value="C:endoplasmic reticulum membrane"/>
    <property type="evidence" value="ECO:0007669"/>
    <property type="project" value="UniProtKB-SubCell"/>
</dbReference>
<dbReference type="GO" id="GO:0008289">
    <property type="term" value="F:lipid binding"/>
    <property type="evidence" value="ECO:0007669"/>
    <property type="project" value="UniProtKB-KW"/>
</dbReference>
<dbReference type="PANTHER" id="PTHR47348">
    <property type="entry name" value="MEIOTICALLY UP-REGULATED GENE 190 PROTEIN"/>
    <property type="match status" value="1"/>
</dbReference>
<dbReference type="InterPro" id="IPR035892">
    <property type="entry name" value="C2_domain_sf"/>
</dbReference>
<dbReference type="PANTHER" id="PTHR47348:SF3">
    <property type="entry name" value="MEIOTICALLY UP-REGULATED GENE 190 PROTEIN"/>
    <property type="match status" value="1"/>
</dbReference>
<keyword evidence="9" id="KW-0446">Lipid-binding</keyword>
<organism evidence="14 15">
    <name type="scientific">Saitoella complicata (strain BCRC 22490 / CBS 7301 / JCM 7358 / NBRC 10748 / NRRL Y-17804)</name>
    <dbReference type="NCBI Taxonomy" id="698492"/>
    <lineage>
        <taxon>Eukaryota</taxon>
        <taxon>Fungi</taxon>
        <taxon>Dikarya</taxon>
        <taxon>Ascomycota</taxon>
        <taxon>Taphrinomycotina</taxon>
        <taxon>Taphrinomycotina incertae sedis</taxon>
        <taxon>Saitoella</taxon>
    </lineage>
</organism>
<dbReference type="Pfam" id="PF00168">
    <property type="entry name" value="C2"/>
    <property type="match status" value="2"/>
</dbReference>
<dbReference type="PROSITE" id="PS51847">
    <property type="entry name" value="SMP"/>
    <property type="match status" value="1"/>
</dbReference>
<dbReference type="Proteomes" id="UP000033140">
    <property type="component" value="Unassembled WGS sequence"/>
</dbReference>
<feature type="domain" description="SMP-LTD" evidence="13">
    <location>
        <begin position="211"/>
        <end position="435"/>
    </location>
</feature>
<dbReference type="SUPFAM" id="SSF49562">
    <property type="entry name" value="C2 domain (Calcium/lipid-binding domain, CaLB)"/>
    <property type="match status" value="2"/>
</dbReference>
<keyword evidence="10" id="KW-0472">Membrane</keyword>
<proteinExistence type="predicted"/>
<dbReference type="PROSITE" id="PS50004">
    <property type="entry name" value="C2"/>
    <property type="match status" value="2"/>
</dbReference>
<dbReference type="GO" id="GO:0061817">
    <property type="term" value="P:endoplasmic reticulum-plasma membrane tethering"/>
    <property type="evidence" value="ECO:0007669"/>
    <property type="project" value="InterPro"/>
</dbReference>
<feature type="compositionally biased region" description="Basic and acidic residues" evidence="11">
    <location>
        <begin position="1159"/>
        <end position="1177"/>
    </location>
</feature>